<dbReference type="InterPro" id="IPR035425">
    <property type="entry name" value="CENP-T/H4_C"/>
</dbReference>
<dbReference type="PANTHER" id="PTHR22980:SF5">
    <property type="entry name" value="CENP-T_HISTONE H4 HISTONE FOLD DOMAIN-CONTAINING PROTEIN"/>
    <property type="match status" value="1"/>
</dbReference>
<organism evidence="7 8">
    <name type="scientific">Niveomyces insectorum RCEF 264</name>
    <dbReference type="NCBI Taxonomy" id="1081102"/>
    <lineage>
        <taxon>Eukaryota</taxon>
        <taxon>Fungi</taxon>
        <taxon>Dikarya</taxon>
        <taxon>Ascomycota</taxon>
        <taxon>Pezizomycotina</taxon>
        <taxon>Sordariomycetes</taxon>
        <taxon>Hypocreomycetidae</taxon>
        <taxon>Hypocreales</taxon>
        <taxon>Cordycipitaceae</taxon>
        <taxon>Niveomyces</taxon>
    </lineage>
</organism>
<protein>
    <submittedName>
        <fullName evidence="7">Histone-fold protein</fullName>
    </submittedName>
</protein>
<dbReference type="STRING" id="1081102.A0A167TG53"/>
<name>A0A167TG53_9HYPO</name>
<comment type="caution">
    <text evidence="7">The sequence shown here is derived from an EMBL/GenBank/DDBJ whole genome shotgun (WGS) entry which is preliminary data.</text>
</comment>
<evidence type="ECO:0000259" key="6">
    <source>
        <dbReference type="Pfam" id="PF15511"/>
    </source>
</evidence>
<dbReference type="InterPro" id="IPR009072">
    <property type="entry name" value="Histone-fold"/>
</dbReference>
<feature type="compositionally biased region" description="Low complexity" evidence="5">
    <location>
        <begin position="75"/>
        <end position="93"/>
    </location>
</feature>
<reference evidence="7 8" key="1">
    <citation type="journal article" date="2016" name="Genome Biol. Evol.">
        <title>Divergent and convergent evolution of fungal pathogenicity.</title>
        <authorList>
            <person name="Shang Y."/>
            <person name="Xiao G."/>
            <person name="Zheng P."/>
            <person name="Cen K."/>
            <person name="Zhan S."/>
            <person name="Wang C."/>
        </authorList>
    </citation>
    <scope>NUCLEOTIDE SEQUENCE [LARGE SCALE GENOMIC DNA]</scope>
    <source>
        <strain evidence="7 8">RCEF 264</strain>
    </source>
</reference>
<gene>
    <name evidence="7" type="ORF">SPI_05690</name>
</gene>
<feature type="compositionally biased region" description="Basic and acidic residues" evidence="5">
    <location>
        <begin position="58"/>
        <end position="67"/>
    </location>
</feature>
<accession>A0A167TG53</accession>
<dbReference type="PANTHER" id="PTHR22980">
    <property type="entry name" value="CORTISTATIN"/>
    <property type="match status" value="1"/>
</dbReference>
<proteinExistence type="predicted"/>
<dbReference type="CDD" id="cd22920">
    <property type="entry name" value="HFD_CENP-T"/>
    <property type="match status" value="1"/>
</dbReference>
<keyword evidence="3" id="KW-0158">Chromosome</keyword>
<dbReference type="GO" id="GO:0071821">
    <property type="term" value="C:FANCM-MHF complex"/>
    <property type="evidence" value="ECO:0007669"/>
    <property type="project" value="TreeGrafter"/>
</dbReference>
<dbReference type="GO" id="GO:0005694">
    <property type="term" value="C:chromosome"/>
    <property type="evidence" value="ECO:0007669"/>
    <property type="project" value="UniProtKB-SubCell"/>
</dbReference>
<dbReference type="GO" id="GO:0046982">
    <property type="term" value="F:protein heterodimerization activity"/>
    <property type="evidence" value="ECO:0007669"/>
    <property type="project" value="InterPro"/>
</dbReference>
<feature type="compositionally biased region" description="Polar residues" evidence="5">
    <location>
        <begin position="33"/>
        <end position="42"/>
    </location>
</feature>
<dbReference type="SUPFAM" id="SSF47113">
    <property type="entry name" value="Histone-fold"/>
    <property type="match status" value="1"/>
</dbReference>
<feature type="region of interest" description="Disordered" evidence="5">
    <location>
        <begin position="1"/>
        <end position="154"/>
    </location>
</feature>
<dbReference type="Pfam" id="PF15511">
    <property type="entry name" value="CENP-T_C"/>
    <property type="match status" value="1"/>
</dbReference>
<evidence type="ECO:0000313" key="8">
    <source>
        <dbReference type="Proteomes" id="UP000076874"/>
    </source>
</evidence>
<evidence type="ECO:0000313" key="7">
    <source>
        <dbReference type="EMBL" id="OAA60566.1"/>
    </source>
</evidence>
<keyword evidence="8" id="KW-1185">Reference proteome</keyword>
<feature type="compositionally biased region" description="Basic residues" evidence="5">
    <location>
        <begin position="502"/>
        <end position="515"/>
    </location>
</feature>
<dbReference type="GO" id="GO:0003682">
    <property type="term" value="F:chromatin binding"/>
    <property type="evidence" value="ECO:0007669"/>
    <property type="project" value="TreeGrafter"/>
</dbReference>
<feature type="region of interest" description="Disordered" evidence="5">
    <location>
        <begin position="495"/>
        <end position="535"/>
    </location>
</feature>
<feature type="compositionally biased region" description="Polar residues" evidence="5">
    <location>
        <begin position="284"/>
        <end position="294"/>
    </location>
</feature>
<dbReference type="GO" id="GO:0031297">
    <property type="term" value="P:replication fork processing"/>
    <property type="evidence" value="ECO:0007669"/>
    <property type="project" value="TreeGrafter"/>
</dbReference>
<evidence type="ECO:0000256" key="5">
    <source>
        <dbReference type="SAM" id="MobiDB-lite"/>
    </source>
</evidence>
<feature type="region of interest" description="Disordered" evidence="5">
    <location>
        <begin position="284"/>
        <end position="350"/>
    </location>
</feature>
<dbReference type="EMBL" id="AZHD01000009">
    <property type="protein sequence ID" value="OAA60566.1"/>
    <property type="molecule type" value="Genomic_DNA"/>
</dbReference>
<dbReference type="GO" id="GO:0000712">
    <property type="term" value="P:resolution of meiotic recombination intermediates"/>
    <property type="evidence" value="ECO:0007669"/>
    <property type="project" value="TreeGrafter"/>
</dbReference>
<comment type="subcellular location">
    <subcellularLocation>
        <location evidence="2">Chromosome</location>
    </subcellularLocation>
    <subcellularLocation>
        <location evidence="1">Nucleus</location>
    </subcellularLocation>
</comment>
<keyword evidence="4" id="KW-0539">Nucleus</keyword>
<evidence type="ECO:0000256" key="3">
    <source>
        <dbReference type="ARBA" id="ARBA00022454"/>
    </source>
</evidence>
<dbReference type="AlphaFoldDB" id="A0A167TG53"/>
<dbReference type="Gene3D" id="1.10.20.10">
    <property type="entry name" value="Histone, subunit A"/>
    <property type="match status" value="1"/>
</dbReference>
<evidence type="ECO:0000256" key="1">
    <source>
        <dbReference type="ARBA" id="ARBA00004123"/>
    </source>
</evidence>
<dbReference type="Proteomes" id="UP000076874">
    <property type="component" value="Unassembled WGS sequence"/>
</dbReference>
<evidence type="ECO:0000256" key="4">
    <source>
        <dbReference type="ARBA" id="ARBA00023242"/>
    </source>
</evidence>
<evidence type="ECO:0000256" key="2">
    <source>
        <dbReference type="ARBA" id="ARBA00004286"/>
    </source>
</evidence>
<sequence>MSTPTTVRPAAAQTPTTGARRGPPSSLGRASASFRTPTSPTAIFTPGGRQSRRKSGRILRESPRDLLRNLSRRLAPTSRPVATSSSSSSAPSSGGRGRKSRKSSGKDQIPESQTEFSYLHDDDDSDSFPLDRPRLSLPIGDDDLDNDDDLRPHRSMVLDDDENFTLRSIEYARRSVTQEQLQQARRFSRGSLGRDNSLGSLRLSDYMDGFIGTADADIDGDERVQSAFFPEGAFDNLGANEQPSEDLTFERLDSERHDALAAAGENEFGVIDVPLDGNETTFMLGQDASGQPSPDRTLGLVLPENGDENIFGGDEGGGPAFDDYDDDDNRDENNMWPDEPNRDGETGDDDVAVTAADGAADTPTHTHTHTGLRAAAQAKGVRTKRIKMSAHGIPYPSLPVGVVKRVAQTFAQAHGGGKAKLSADTVAALGTASDWFFEQVGVDLQRFAQHAGRRTIDESDMLILMKRQRQINASATPFSVAQRFLPRELIQELRMTPETSVAKRRPQRQRQRPRPAQRMSSGAPSRPAATTKGKT</sequence>
<dbReference type="OrthoDB" id="10071681at2759"/>
<feature type="domain" description="CENP-T/Histone H4 histone fold" evidence="6">
    <location>
        <begin position="391"/>
        <end position="497"/>
    </location>
</feature>